<dbReference type="InterPro" id="IPR001494">
    <property type="entry name" value="Importin-beta_N"/>
</dbReference>
<dbReference type="Proteomes" id="UP000030671">
    <property type="component" value="Unassembled WGS sequence"/>
</dbReference>
<keyword evidence="5" id="KW-0677">Repeat</keyword>
<comment type="subcellular location">
    <subcellularLocation>
        <location evidence="2">Cytoplasm</location>
    </subcellularLocation>
    <subcellularLocation>
        <location evidence="1">Nucleus</location>
    </subcellularLocation>
</comment>
<dbReference type="GO" id="GO:0006606">
    <property type="term" value="P:protein import into nucleus"/>
    <property type="evidence" value="ECO:0007669"/>
    <property type="project" value="InterPro"/>
</dbReference>
<feature type="domain" description="Importin N-terminal" evidence="9">
    <location>
        <begin position="27"/>
        <end position="98"/>
    </location>
</feature>
<dbReference type="Gene3D" id="1.25.10.10">
    <property type="entry name" value="Leucine-rich Repeat Variant"/>
    <property type="match status" value="1"/>
</dbReference>
<evidence type="ECO:0000313" key="11">
    <source>
        <dbReference type="Proteomes" id="UP000030671"/>
    </source>
</evidence>
<evidence type="ECO:0000256" key="7">
    <source>
        <dbReference type="ARBA" id="ARBA00023242"/>
    </source>
</evidence>
<evidence type="ECO:0000256" key="1">
    <source>
        <dbReference type="ARBA" id="ARBA00004123"/>
    </source>
</evidence>
<protein>
    <recommendedName>
        <fullName evidence="9">Importin N-terminal domain-containing protein</fullName>
    </recommendedName>
</protein>
<evidence type="ECO:0000256" key="6">
    <source>
        <dbReference type="ARBA" id="ARBA00022927"/>
    </source>
</evidence>
<keyword evidence="3" id="KW-0813">Transport</keyword>
<dbReference type="EMBL" id="KI925461">
    <property type="protein sequence ID" value="ETW79355.1"/>
    <property type="molecule type" value="Genomic_DNA"/>
</dbReference>
<evidence type="ECO:0000256" key="5">
    <source>
        <dbReference type="ARBA" id="ARBA00022737"/>
    </source>
</evidence>
<reference evidence="10 11" key="1">
    <citation type="journal article" date="2012" name="New Phytol.">
        <title>Insight into trade-off between wood decay and parasitism from the genome of a fungal forest pathogen.</title>
        <authorList>
            <person name="Olson A."/>
            <person name="Aerts A."/>
            <person name="Asiegbu F."/>
            <person name="Belbahri L."/>
            <person name="Bouzid O."/>
            <person name="Broberg A."/>
            <person name="Canback B."/>
            <person name="Coutinho P.M."/>
            <person name="Cullen D."/>
            <person name="Dalman K."/>
            <person name="Deflorio G."/>
            <person name="van Diepen L.T."/>
            <person name="Dunand C."/>
            <person name="Duplessis S."/>
            <person name="Durling M."/>
            <person name="Gonthier P."/>
            <person name="Grimwood J."/>
            <person name="Fossdal C.G."/>
            <person name="Hansson D."/>
            <person name="Henrissat B."/>
            <person name="Hietala A."/>
            <person name="Himmelstrand K."/>
            <person name="Hoffmeister D."/>
            <person name="Hogberg N."/>
            <person name="James T.Y."/>
            <person name="Karlsson M."/>
            <person name="Kohler A."/>
            <person name="Kues U."/>
            <person name="Lee Y.H."/>
            <person name="Lin Y.C."/>
            <person name="Lind M."/>
            <person name="Lindquist E."/>
            <person name="Lombard V."/>
            <person name="Lucas S."/>
            <person name="Lunden K."/>
            <person name="Morin E."/>
            <person name="Murat C."/>
            <person name="Park J."/>
            <person name="Raffaello T."/>
            <person name="Rouze P."/>
            <person name="Salamov A."/>
            <person name="Schmutz J."/>
            <person name="Solheim H."/>
            <person name="Stahlberg J."/>
            <person name="Velez H."/>
            <person name="de Vries R.P."/>
            <person name="Wiebenga A."/>
            <person name="Woodward S."/>
            <person name="Yakovlev I."/>
            <person name="Garbelotto M."/>
            <person name="Martin F."/>
            <person name="Grigoriev I.V."/>
            <person name="Stenlid J."/>
        </authorList>
    </citation>
    <scope>NUCLEOTIDE SEQUENCE [LARGE SCALE GENOMIC DNA]</scope>
    <source>
        <strain evidence="10 11">TC 32-1</strain>
    </source>
</reference>
<dbReference type="OrthoDB" id="7862313at2759"/>
<name>W4K1Z1_HETIT</name>
<dbReference type="InterPro" id="IPR011989">
    <property type="entry name" value="ARM-like"/>
</dbReference>
<dbReference type="InterPro" id="IPR016024">
    <property type="entry name" value="ARM-type_fold"/>
</dbReference>
<dbReference type="Pfam" id="PF25780">
    <property type="entry name" value="TPR_IPO5"/>
    <property type="match status" value="1"/>
</dbReference>
<evidence type="ECO:0000256" key="2">
    <source>
        <dbReference type="ARBA" id="ARBA00004496"/>
    </source>
</evidence>
<dbReference type="FunCoup" id="W4K1Z1">
    <property type="interactions" value="597"/>
</dbReference>
<dbReference type="KEGG" id="hir:HETIRDRAFT_478785"/>
<keyword evidence="4" id="KW-0963">Cytoplasm</keyword>
<evidence type="ECO:0000313" key="10">
    <source>
        <dbReference type="EMBL" id="ETW79355.1"/>
    </source>
</evidence>
<dbReference type="HOGENOM" id="CLU_003794_1_1_1"/>
<keyword evidence="7" id="KW-0539">Nucleus</keyword>
<dbReference type="Pfam" id="PF03810">
    <property type="entry name" value="IBN_N"/>
    <property type="match status" value="1"/>
</dbReference>
<dbReference type="InterPro" id="IPR057672">
    <property type="entry name" value="TPR_IPO4/5"/>
</dbReference>
<dbReference type="PANTHER" id="PTHR10527">
    <property type="entry name" value="IMPORTIN BETA"/>
    <property type="match status" value="1"/>
</dbReference>
<organism evidence="10 11">
    <name type="scientific">Heterobasidion irregulare (strain TC 32-1)</name>
    <dbReference type="NCBI Taxonomy" id="747525"/>
    <lineage>
        <taxon>Eukaryota</taxon>
        <taxon>Fungi</taxon>
        <taxon>Dikarya</taxon>
        <taxon>Basidiomycota</taxon>
        <taxon>Agaricomycotina</taxon>
        <taxon>Agaricomycetes</taxon>
        <taxon>Russulales</taxon>
        <taxon>Bondarzewiaceae</taxon>
        <taxon>Heterobasidion</taxon>
        <taxon>Heterobasidion annosum species complex</taxon>
    </lineage>
</organism>
<evidence type="ECO:0000256" key="8">
    <source>
        <dbReference type="PROSITE-ProRule" id="PRU00103"/>
    </source>
</evidence>
<dbReference type="GO" id="GO:0031267">
    <property type="term" value="F:small GTPase binding"/>
    <property type="evidence" value="ECO:0007669"/>
    <property type="project" value="InterPro"/>
</dbReference>
<dbReference type="PROSITE" id="PS50166">
    <property type="entry name" value="IMPORTIN_B_NT"/>
    <property type="match status" value="1"/>
</dbReference>
<dbReference type="GeneID" id="20677839"/>
<dbReference type="InterPro" id="IPR040122">
    <property type="entry name" value="Importin_beta"/>
</dbReference>
<gene>
    <name evidence="10" type="ORF">HETIRDRAFT_478785</name>
</gene>
<dbReference type="SMART" id="SM00913">
    <property type="entry name" value="IBN_N"/>
    <property type="match status" value="1"/>
</dbReference>
<dbReference type="AlphaFoldDB" id="W4K1Z1"/>
<evidence type="ECO:0000259" key="9">
    <source>
        <dbReference type="PROSITE" id="PS50166"/>
    </source>
</evidence>
<sequence length="1083" mass="117499">MDPNFVQGLHNLLLQSTANDTVQLKAATSQLNKEFYKNPACIPALASIIASSPEVPVRQLGAVEMRKRVTQNSGDLWTQVPQADREQIKSKLPELIVAEPNKLVRHSTARVIAAIASVEIPLGTWPQLLPFLHQTAVSPTVEHREVGVYILFTVLENIVEGFQEHLQSFFKLFETLLQDPESAEVRITTVRALGTIAQYIDADDKDDIKSFQLLLPAMIQVLAGTLETDDEAGARQLFDVFETLLILEIPLLSHHIPQLVQFLLACGSNRNLNEELRVLALNALNWTVQYKKSKIQSNSLAAPILEGLMPITTEDEPEDIDDDAPARSALRIIDALATSLPPTQVFPPLRALIQQYFTSPDGNHRRGAMLCLGVSVEGCSEFMTPLMVHVWPVIEAGLQDPDAGVRKATCVAVSCLCEWLEDDCVAKHAVLVPAIMTLVADPVTQRSACTALDALLEILHDVIEQYLHLIMERLSGLLETAPVSVKAVVTGAIGSAAHASKEKFLPYFSPTMDRLQHFLVLTGEGEETELRGITMDAVGTFAEAVGKDVFRPYFNDMMKQAFQGIEMGSSRLRECSFLFFGVMARVFGEEFAPSLAAVVPPLLASCKQEESGQESGSLDGLDASAFASGSSPSDAITIIDGSNADVNGEIEVEDIDLDKMLDVNSAIAVEKEIAADTIGTLFAATKTSFLPYVEQCTLELVGLLPHYYEGIRKSATDSLLEIVRTFYELSNPPEWQPGATVAAPLQQHVRELIGHSLPPLLDMYESEDNKGVVAALCIGLAETINKVGPAFLDGHYDQICSIAVQILEQKAICQQDPDQDADEEAPEDQAEYDSVLISSAGDLVAAMANALGADFTTAFASFFPLISKYYKKSRSLSDRSAAIGCLAEIISGMRGAITPSTEPLLELFYRALSDPDAEVQSNAAFASGLLVEYSEQDLSPQYLPLLGALRPLFDVPADANSAKLNARDNAAGAVARFILRNSAAVPVDQVLPILIGALPLKNDYLENRPIFRAIFYLFGASPQLLHAYIDALLLVFAHVLDPNGPDQVGDEIRADLIQLIGALNNENPGKVQAAGLAPFVPGA</sequence>
<dbReference type="SUPFAM" id="SSF48371">
    <property type="entry name" value="ARM repeat"/>
    <property type="match status" value="2"/>
</dbReference>
<keyword evidence="11" id="KW-1185">Reference proteome</keyword>
<evidence type="ECO:0000256" key="4">
    <source>
        <dbReference type="ARBA" id="ARBA00022490"/>
    </source>
</evidence>
<evidence type="ECO:0000256" key="3">
    <source>
        <dbReference type="ARBA" id="ARBA00022448"/>
    </source>
</evidence>
<dbReference type="InterPro" id="IPR021133">
    <property type="entry name" value="HEAT_type_2"/>
</dbReference>
<accession>W4K1Z1</accession>
<dbReference type="eggNOG" id="KOG2171">
    <property type="taxonomic scope" value="Eukaryota"/>
</dbReference>
<dbReference type="InParanoid" id="W4K1Z1"/>
<dbReference type="STRING" id="747525.W4K1Z1"/>
<dbReference type="GO" id="GO:0005737">
    <property type="term" value="C:cytoplasm"/>
    <property type="evidence" value="ECO:0007669"/>
    <property type="project" value="UniProtKB-SubCell"/>
</dbReference>
<dbReference type="PROSITE" id="PS50077">
    <property type="entry name" value="HEAT_REPEAT"/>
    <property type="match status" value="1"/>
</dbReference>
<keyword evidence="6" id="KW-0653">Protein transport</keyword>
<proteinExistence type="predicted"/>
<dbReference type="RefSeq" id="XP_009549591.1">
    <property type="nucleotide sequence ID" value="XM_009551296.1"/>
</dbReference>
<feature type="repeat" description="HEAT" evidence="8">
    <location>
        <begin position="169"/>
        <end position="207"/>
    </location>
</feature>